<dbReference type="Proteomes" id="UP000324222">
    <property type="component" value="Unassembled WGS sequence"/>
</dbReference>
<feature type="chain" id="PRO_5022683730" evidence="1">
    <location>
        <begin position="28"/>
        <end position="117"/>
    </location>
</feature>
<keyword evidence="1" id="KW-0732">Signal</keyword>
<dbReference type="AlphaFoldDB" id="A0A5B7HPQ2"/>
<proteinExistence type="predicted"/>
<gene>
    <name evidence="2" type="ORF">E2C01_068779</name>
</gene>
<evidence type="ECO:0000256" key="1">
    <source>
        <dbReference type="SAM" id="SignalP"/>
    </source>
</evidence>
<comment type="caution">
    <text evidence="2">The sequence shown here is derived from an EMBL/GenBank/DDBJ whole genome shotgun (WGS) entry which is preliminary data.</text>
</comment>
<evidence type="ECO:0000313" key="2">
    <source>
        <dbReference type="EMBL" id="MPC74420.1"/>
    </source>
</evidence>
<accession>A0A5B7HPQ2</accession>
<protein>
    <submittedName>
        <fullName evidence="2">Uncharacterized protein</fullName>
    </submittedName>
</protein>
<dbReference type="EMBL" id="VSRR010038898">
    <property type="protein sequence ID" value="MPC74420.1"/>
    <property type="molecule type" value="Genomic_DNA"/>
</dbReference>
<reference evidence="2 3" key="1">
    <citation type="submission" date="2019-05" db="EMBL/GenBank/DDBJ databases">
        <title>Another draft genome of Portunus trituberculatus and its Hox gene families provides insights of decapod evolution.</title>
        <authorList>
            <person name="Jeong J.-H."/>
            <person name="Song I."/>
            <person name="Kim S."/>
            <person name="Choi T."/>
            <person name="Kim D."/>
            <person name="Ryu S."/>
            <person name="Kim W."/>
        </authorList>
    </citation>
    <scope>NUCLEOTIDE SEQUENCE [LARGE SCALE GENOMIC DNA]</scope>
    <source>
        <tissue evidence="2">Muscle</tissue>
    </source>
</reference>
<keyword evidence="3" id="KW-1185">Reference proteome</keyword>
<sequence length="117" mass="12816">MYTSRKGITTADLFALVRFLAMPSARASQTVLAARRGQSKPTVTVTVPRHSSQTNKYQVVARLTQHVDTQELVIPIENGRRVPRSFRGRQRRAAGGGLMVARSGTMDQAPPLIVTEA</sequence>
<organism evidence="2 3">
    <name type="scientific">Portunus trituberculatus</name>
    <name type="common">Swimming crab</name>
    <name type="synonym">Neptunus trituberculatus</name>
    <dbReference type="NCBI Taxonomy" id="210409"/>
    <lineage>
        <taxon>Eukaryota</taxon>
        <taxon>Metazoa</taxon>
        <taxon>Ecdysozoa</taxon>
        <taxon>Arthropoda</taxon>
        <taxon>Crustacea</taxon>
        <taxon>Multicrustacea</taxon>
        <taxon>Malacostraca</taxon>
        <taxon>Eumalacostraca</taxon>
        <taxon>Eucarida</taxon>
        <taxon>Decapoda</taxon>
        <taxon>Pleocyemata</taxon>
        <taxon>Brachyura</taxon>
        <taxon>Eubrachyura</taxon>
        <taxon>Portunoidea</taxon>
        <taxon>Portunidae</taxon>
        <taxon>Portuninae</taxon>
        <taxon>Portunus</taxon>
    </lineage>
</organism>
<name>A0A5B7HPQ2_PORTR</name>
<evidence type="ECO:0000313" key="3">
    <source>
        <dbReference type="Proteomes" id="UP000324222"/>
    </source>
</evidence>
<feature type="signal peptide" evidence="1">
    <location>
        <begin position="1"/>
        <end position="27"/>
    </location>
</feature>